<dbReference type="InterPro" id="IPR027417">
    <property type="entry name" value="P-loop_NTPase"/>
</dbReference>
<name>A0A2T1ANL6_TRISK</name>
<dbReference type="RefSeq" id="WP_243394905.1">
    <property type="nucleotide sequence ID" value="NZ_PVUF01000001.1"/>
</dbReference>
<organism evidence="1 2">
    <name type="scientific">Tritonibacter scottomollicae</name>
    <name type="common">Epibacterium scottomollicae</name>
    <dbReference type="NCBI Taxonomy" id="483013"/>
    <lineage>
        <taxon>Bacteria</taxon>
        <taxon>Pseudomonadati</taxon>
        <taxon>Pseudomonadota</taxon>
        <taxon>Alphaproteobacteria</taxon>
        <taxon>Rhodobacterales</taxon>
        <taxon>Paracoccaceae</taxon>
        <taxon>Tritonibacter</taxon>
    </lineage>
</organism>
<evidence type="ECO:0000313" key="2">
    <source>
        <dbReference type="Proteomes" id="UP000237718"/>
    </source>
</evidence>
<accession>A0A2T1ANL6</accession>
<dbReference type="Gene3D" id="3.40.50.300">
    <property type="entry name" value="P-loop containing nucleotide triphosphate hydrolases"/>
    <property type="match status" value="1"/>
</dbReference>
<reference evidence="1 2" key="1">
    <citation type="submission" date="2018-03" db="EMBL/GenBank/DDBJ databases">
        <title>Genomic Encyclopedia of Archaeal and Bacterial Type Strains, Phase II (KMG-II): from individual species to whole genera.</title>
        <authorList>
            <person name="Goeker M."/>
        </authorList>
    </citation>
    <scope>NUCLEOTIDE SEQUENCE [LARGE SCALE GENOMIC DNA]</scope>
    <source>
        <strain evidence="1 2">DSM 25328</strain>
    </source>
</reference>
<proteinExistence type="predicted"/>
<gene>
    <name evidence="1" type="ORF">CLV89_101390</name>
</gene>
<protein>
    <recommendedName>
        <fullName evidence="3">Sulfotransferase family protein</fullName>
    </recommendedName>
</protein>
<dbReference type="AlphaFoldDB" id="A0A2T1ANL6"/>
<dbReference type="EMBL" id="PVUF01000001">
    <property type="protein sequence ID" value="PRZ50173.1"/>
    <property type="molecule type" value="Genomic_DNA"/>
</dbReference>
<sequence>MNMLIFTPQALAFVAIPKTGTTAIEQALRPHADIVFRGARKHISTKRFHRKVRPFISETFDVALESFAVLREPEDQIRSWYKYRTRDEIRDKPEYSGHLTFEEFVEALLSETPPPCTQIGSQLRMLSGRGGRLLIDHLFAYERWDQLETFLSDRFKQRITFEPRNVSPQVPTDLSEQTRARLRAARAAEFDLHARLMDSDGKLAPRQAKAAV</sequence>
<comment type="caution">
    <text evidence="1">The sequence shown here is derived from an EMBL/GenBank/DDBJ whole genome shotgun (WGS) entry which is preliminary data.</text>
</comment>
<dbReference type="Proteomes" id="UP000237718">
    <property type="component" value="Unassembled WGS sequence"/>
</dbReference>
<dbReference type="SUPFAM" id="SSF52540">
    <property type="entry name" value="P-loop containing nucleoside triphosphate hydrolases"/>
    <property type="match status" value="1"/>
</dbReference>
<evidence type="ECO:0008006" key="3">
    <source>
        <dbReference type="Google" id="ProtNLM"/>
    </source>
</evidence>
<evidence type="ECO:0000313" key="1">
    <source>
        <dbReference type="EMBL" id="PRZ50173.1"/>
    </source>
</evidence>